<evidence type="ECO:0000313" key="1">
    <source>
        <dbReference type="EMBL" id="MFC4159810.1"/>
    </source>
</evidence>
<dbReference type="Pfam" id="PF07963">
    <property type="entry name" value="N_methyl"/>
    <property type="match status" value="1"/>
</dbReference>
<name>A0ABV8MR94_9NEIS</name>
<reference evidence="2" key="1">
    <citation type="journal article" date="2019" name="Int. J. Syst. Evol. Microbiol.">
        <title>The Global Catalogue of Microorganisms (GCM) 10K type strain sequencing project: providing services to taxonomists for standard genome sequencing and annotation.</title>
        <authorList>
            <consortium name="The Broad Institute Genomics Platform"/>
            <consortium name="The Broad Institute Genome Sequencing Center for Infectious Disease"/>
            <person name="Wu L."/>
            <person name="Ma J."/>
        </authorList>
    </citation>
    <scope>NUCLEOTIDE SEQUENCE [LARGE SCALE GENOMIC DNA]</scope>
    <source>
        <strain evidence="2">LMG 29894</strain>
    </source>
</reference>
<dbReference type="NCBIfam" id="TIGR02532">
    <property type="entry name" value="IV_pilin_GFxxxE"/>
    <property type="match status" value="1"/>
</dbReference>
<dbReference type="EMBL" id="JBHSBU010000001">
    <property type="protein sequence ID" value="MFC4159810.1"/>
    <property type="molecule type" value="Genomic_DNA"/>
</dbReference>
<proteinExistence type="predicted"/>
<dbReference type="InterPro" id="IPR045584">
    <property type="entry name" value="Pilin-like"/>
</dbReference>
<dbReference type="Proteomes" id="UP001595791">
    <property type="component" value="Unassembled WGS sequence"/>
</dbReference>
<gene>
    <name evidence="1" type="ORF">ACFOW7_10680</name>
</gene>
<protein>
    <submittedName>
        <fullName evidence="1">Type II secretion system protein</fullName>
    </submittedName>
</protein>
<evidence type="ECO:0000313" key="2">
    <source>
        <dbReference type="Proteomes" id="UP001595791"/>
    </source>
</evidence>
<dbReference type="RefSeq" id="WP_378163966.1">
    <property type="nucleotide sequence ID" value="NZ_JBHSBU010000001.1"/>
</dbReference>
<dbReference type="InterPro" id="IPR012902">
    <property type="entry name" value="N_methyl_site"/>
</dbReference>
<sequence length="254" mass="26543">MRKTTKAPGFTLAELVVVLAVISLLLSGGLLLTPALADATRYRTTQQRLDTAREALIGFALIHGRLPCPATEDSQGQEAPLGGGICLRPYDGLLPAATLGLNGTDREGFLADGWGEGASHRLRYAVTAVRDGAFTSADGLARYKAASGLGAIEADLHICDLESGLAVAEPDNCGGALRLSGNAAAVLYSTGPNGAGAAGPLEQINPYHHGGHADRIFGRRSRVGKEAPSGEFDDQLIWLPWPELALRLVEAGRL</sequence>
<dbReference type="SUPFAM" id="SSF54523">
    <property type="entry name" value="Pili subunits"/>
    <property type="match status" value="1"/>
</dbReference>
<accession>A0ABV8MR94</accession>
<organism evidence="1 2">
    <name type="scientific">Chitinimonas lacunae</name>
    <dbReference type="NCBI Taxonomy" id="1963018"/>
    <lineage>
        <taxon>Bacteria</taxon>
        <taxon>Pseudomonadati</taxon>
        <taxon>Pseudomonadota</taxon>
        <taxon>Betaproteobacteria</taxon>
        <taxon>Neisseriales</taxon>
        <taxon>Chitinibacteraceae</taxon>
        <taxon>Chitinimonas</taxon>
    </lineage>
</organism>
<comment type="caution">
    <text evidence="1">The sequence shown here is derived from an EMBL/GenBank/DDBJ whole genome shotgun (WGS) entry which is preliminary data.</text>
</comment>
<keyword evidence="2" id="KW-1185">Reference proteome</keyword>